<evidence type="ECO:0000313" key="1">
    <source>
        <dbReference type="EMBL" id="JAP90054.1"/>
    </source>
</evidence>
<dbReference type="AlphaFoldDB" id="A0A146K2E9"/>
<proteinExistence type="predicted"/>
<name>A0A146K2E9_9EUKA</name>
<sequence length="610" mass="72184">RIFTQMILLQKSLNKVTQSPQQQSITNSIKSASQAINLRSPPQHLNLKPRQFNLDLSTKIKKIIFILQDFECSSEEVSNAVQNLQHHPELSDQFTEYIVKFQQLKLNYLQSKNQYDLIFKKLLKYTVKLQYEPKEVIQLLRLLKLHLMNCIFLQKEVFLPKITEFTFDFSLFSADQFIYLVTNSQYLSKPSAQFLVTKWFSTSQFSQFQLKLMFLLGLDQQTQGTTASLAAKFNYFILQNAVKTDQILQTYQFISDNMNKVHNHFKFPFFKENFLEIVKIPRIFQKIEVVLTNEVDFCYFKEQNYVKQIEADLFEDQIIQLEQKIQQKAAEEPQSQVYALDPRQITLKRSSTQQINVFCQGVEPEQFLAKEGEKIVFVERCNVLRKEIQFSEHILVQNTVQKTVQQFQTQKTTQHIEFKLLFKLNQEKEQNVNRENCRMVFTQKELFLIFQITFDVEKEHKIQLLQTKTAFQEKETEIKLEKTAKIEAKKQKQIQKMKQIEEKAESEAQIQQIKLYVNREKIVSHYGLEESCHLEEQKTLEIEKETILIEIDQETQNGIQEEKEQHTESGVIMQIEPKVELHELNTAEEQFTKNECQTLIEVEGENKIDE</sequence>
<protein>
    <submittedName>
        <fullName evidence="1">Uncharacterized protein</fullName>
    </submittedName>
</protein>
<accession>A0A146K2E9</accession>
<dbReference type="EMBL" id="GDID01006552">
    <property type="protein sequence ID" value="JAP90054.1"/>
    <property type="molecule type" value="Transcribed_RNA"/>
</dbReference>
<feature type="non-terminal residue" evidence="1">
    <location>
        <position position="1"/>
    </location>
</feature>
<reference evidence="1" key="1">
    <citation type="submission" date="2015-07" db="EMBL/GenBank/DDBJ databases">
        <title>Adaptation to a free-living lifestyle via gene acquisitions in the diplomonad Trepomonas sp. PC1.</title>
        <authorList>
            <person name="Xu F."/>
            <person name="Jerlstrom-Hultqvist J."/>
            <person name="Kolisko M."/>
            <person name="Simpson A.G.B."/>
            <person name="Roger A.J."/>
            <person name="Svard S.G."/>
            <person name="Andersson J.O."/>
        </authorList>
    </citation>
    <scope>NUCLEOTIDE SEQUENCE</scope>
    <source>
        <strain evidence="1">PC1</strain>
    </source>
</reference>
<gene>
    <name evidence="1" type="ORF">TPC1_30451</name>
</gene>
<organism evidence="1">
    <name type="scientific">Trepomonas sp. PC1</name>
    <dbReference type="NCBI Taxonomy" id="1076344"/>
    <lineage>
        <taxon>Eukaryota</taxon>
        <taxon>Metamonada</taxon>
        <taxon>Diplomonadida</taxon>
        <taxon>Hexamitidae</taxon>
        <taxon>Hexamitinae</taxon>
        <taxon>Trepomonas</taxon>
    </lineage>
</organism>